<sequence>MNTCKEISYSLKKRNVLILEKSAVQNHIQESDPQKCEHEDEMGAFMLNKGHQSIREKVLLPGEKCFDLRFYLKPNDSHLEATRNSEKVDERNYIKCKEGKQSMWITKNQSDFFEASLSNGIEIKTINICEGSNKLTEKNQSGTIQLMKSTNGKTTPKKRMHEYGEADSSMLEECFATRKKLEKEFCMQNPYLEFILKCEGSNSHLCVNGNSEEPYKSIFDSDRERNMDDKDTVRNKKGADIFGNRLTFKDQNKLKVICPHCTKKVPAPGFVRHLAYCMRVRIRKSTRRS</sequence>
<name>A0AAV2AAR3_9ARAC</name>
<dbReference type="Proteomes" id="UP001497382">
    <property type="component" value="Unassembled WGS sequence"/>
</dbReference>
<comment type="caution">
    <text evidence="1">The sequence shown here is derived from an EMBL/GenBank/DDBJ whole genome shotgun (WGS) entry which is preliminary data.</text>
</comment>
<evidence type="ECO:0000313" key="1">
    <source>
        <dbReference type="EMBL" id="CAL1281086.1"/>
    </source>
</evidence>
<organism evidence="1 2">
    <name type="scientific">Larinioides sclopetarius</name>
    <dbReference type="NCBI Taxonomy" id="280406"/>
    <lineage>
        <taxon>Eukaryota</taxon>
        <taxon>Metazoa</taxon>
        <taxon>Ecdysozoa</taxon>
        <taxon>Arthropoda</taxon>
        <taxon>Chelicerata</taxon>
        <taxon>Arachnida</taxon>
        <taxon>Araneae</taxon>
        <taxon>Araneomorphae</taxon>
        <taxon>Entelegynae</taxon>
        <taxon>Araneoidea</taxon>
        <taxon>Araneidae</taxon>
        <taxon>Larinioides</taxon>
    </lineage>
</organism>
<dbReference type="EMBL" id="CAXIEN010000140">
    <property type="protein sequence ID" value="CAL1281086.1"/>
    <property type="molecule type" value="Genomic_DNA"/>
</dbReference>
<keyword evidence="2" id="KW-1185">Reference proteome</keyword>
<reference evidence="1 2" key="1">
    <citation type="submission" date="2024-04" db="EMBL/GenBank/DDBJ databases">
        <authorList>
            <person name="Rising A."/>
            <person name="Reimegard J."/>
            <person name="Sonavane S."/>
            <person name="Akerstrom W."/>
            <person name="Nylinder S."/>
            <person name="Hedman E."/>
            <person name="Kallberg Y."/>
        </authorList>
    </citation>
    <scope>NUCLEOTIDE SEQUENCE [LARGE SCALE GENOMIC DNA]</scope>
</reference>
<protein>
    <recommendedName>
        <fullName evidence="3">SAGA-associated factor 11</fullName>
    </recommendedName>
</protein>
<accession>A0AAV2AAR3</accession>
<gene>
    <name evidence="1" type="ORF">LARSCL_LOCUS11358</name>
</gene>
<evidence type="ECO:0008006" key="3">
    <source>
        <dbReference type="Google" id="ProtNLM"/>
    </source>
</evidence>
<evidence type="ECO:0000313" key="2">
    <source>
        <dbReference type="Proteomes" id="UP001497382"/>
    </source>
</evidence>
<dbReference type="AlphaFoldDB" id="A0AAV2AAR3"/>
<proteinExistence type="predicted"/>